<organism evidence="5">
    <name type="scientific">marine sediment metagenome</name>
    <dbReference type="NCBI Taxonomy" id="412755"/>
    <lineage>
        <taxon>unclassified sequences</taxon>
        <taxon>metagenomes</taxon>
        <taxon>ecological metagenomes</taxon>
    </lineage>
</organism>
<dbReference type="GO" id="GO:0008170">
    <property type="term" value="F:N-methyltransferase activity"/>
    <property type="evidence" value="ECO:0007669"/>
    <property type="project" value="InterPro"/>
</dbReference>
<evidence type="ECO:0000259" key="4">
    <source>
        <dbReference type="Pfam" id="PF01555"/>
    </source>
</evidence>
<proteinExistence type="inferred from homology"/>
<protein>
    <recommendedName>
        <fullName evidence="4">DNA methylase N-4/N-6 domain-containing protein</fullName>
    </recommendedName>
</protein>
<evidence type="ECO:0000256" key="3">
    <source>
        <dbReference type="ARBA" id="ARBA00022679"/>
    </source>
</evidence>
<dbReference type="PROSITE" id="PS00092">
    <property type="entry name" value="N6_MTASE"/>
    <property type="match status" value="1"/>
</dbReference>
<comment type="similarity">
    <text evidence="1">Belongs to the N(4)/N(6)-methyltransferase family.</text>
</comment>
<dbReference type="InterPro" id="IPR001091">
    <property type="entry name" value="RM_Methyltransferase"/>
</dbReference>
<dbReference type="PRINTS" id="PR00508">
    <property type="entry name" value="S21N4MTFRASE"/>
</dbReference>
<keyword evidence="3" id="KW-0808">Transferase</keyword>
<feature type="domain" description="DNA methylase N-4/N-6" evidence="4">
    <location>
        <begin position="32"/>
        <end position="469"/>
    </location>
</feature>
<dbReference type="EMBL" id="LAZR01000305">
    <property type="protein sequence ID" value="KKN75719.1"/>
    <property type="molecule type" value="Genomic_DNA"/>
</dbReference>
<dbReference type="Gene3D" id="3.40.50.150">
    <property type="entry name" value="Vaccinia Virus protein VP39"/>
    <property type="match status" value="2"/>
</dbReference>
<dbReference type="GO" id="GO:0003677">
    <property type="term" value="F:DNA binding"/>
    <property type="evidence" value="ECO:0007669"/>
    <property type="project" value="InterPro"/>
</dbReference>
<evidence type="ECO:0000313" key="5">
    <source>
        <dbReference type="EMBL" id="KKN75719.1"/>
    </source>
</evidence>
<keyword evidence="2" id="KW-0489">Methyltransferase</keyword>
<dbReference type="InterPro" id="IPR029063">
    <property type="entry name" value="SAM-dependent_MTases_sf"/>
</dbReference>
<sequence length="524" mass="56919">MLNPSEIKLNRVLHGKNQDVLKDFPPNYFSSVITDPPYELGFMGRKWDSSGVAYDVTMWKEILRVAKPGATLFCFGGTRTYHRVACAIEDAGWQLKDSLMWIYGSGFPKSTDISKALDKEAGAKRENIGESRGSYGYQKSGNRWAKESFETEPATDIAKQWNGYGTALKPSYEPIILAQKPLEKGLTYAQNARKWGVAGLNIDAGRIKCSDKICTPQSDPSNRIGTVGQDLSISRADKDKFQKAQRESIDRTMTKGRWPANVILSHSPNCVHVGTQDSGQETNAESVSTEDAIEGASYTYACVPNCPIRIMDTQSGVSKSVGGKIGGGVAFGKEKQTGIKGNPGFGDTGGASRFFYTAKASRSERESGLKDFVPCSQCNEIRTSTHAADAEAGRVAGNCIRNSHPTVKPVSIMKYLCELIRMPVQLDADGNPDASKPQVILDPFCGSGSTLLAANEVGLKYIGIDMGMDNVIIASCRSIDTPPDKLSGKSVSRIERQELQNINPATLASNAQQLSHDDFKDLIV</sequence>
<comment type="caution">
    <text evidence="5">The sequence shown here is derived from an EMBL/GenBank/DDBJ whole genome shotgun (WGS) entry which is preliminary data.</text>
</comment>
<dbReference type="Pfam" id="PF01555">
    <property type="entry name" value="N6_N4_Mtase"/>
    <property type="match status" value="1"/>
</dbReference>
<name>A0A0F9T953_9ZZZZ</name>
<gene>
    <name evidence="5" type="ORF">LCGC14_0378230</name>
</gene>
<dbReference type="SUPFAM" id="SSF53335">
    <property type="entry name" value="S-adenosyl-L-methionine-dependent methyltransferases"/>
    <property type="match status" value="1"/>
</dbReference>
<dbReference type="InterPro" id="IPR002941">
    <property type="entry name" value="DNA_methylase_N4/N6"/>
</dbReference>
<dbReference type="InterPro" id="IPR002052">
    <property type="entry name" value="DNA_methylase_N6_adenine_CS"/>
</dbReference>
<evidence type="ECO:0000256" key="1">
    <source>
        <dbReference type="ARBA" id="ARBA00006594"/>
    </source>
</evidence>
<accession>A0A0F9T953</accession>
<evidence type="ECO:0000256" key="2">
    <source>
        <dbReference type="ARBA" id="ARBA00022603"/>
    </source>
</evidence>
<dbReference type="AlphaFoldDB" id="A0A0F9T953"/>
<reference evidence="5" key="1">
    <citation type="journal article" date="2015" name="Nature">
        <title>Complex archaea that bridge the gap between prokaryotes and eukaryotes.</title>
        <authorList>
            <person name="Spang A."/>
            <person name="Saw J.H."/>
            <person name="Jorgensen S.L."/>
            <person name="Zaremba-Niedzwiedzka K."/>
            <person name="Martijn J."/>
            <person name="Lind A.E."/>
            <person name="van Eijk R."/>
            <person name="Schleper C."/>
            <person name="Guy L."/>
            <person name="Ettema T.J."/>
        </authorList>
    </citation>
    <scope>NUCLEOTIDE SEQUENCE</scope>
</reference>
<dbReference type="GO" id="GO:0032259">
    <property type="term" value="P:methylation"/>
    <property type="evidence" value="ECO:0007669"/>
    <property type="project" value="UniProtKB-KW"/>
</dbReference>